<evidence type="ECO:0000256" key="3">
    <source>
        <dbReference type="ARBA" id="ARBA00022112"/>
    </source>
</evidence>
<gene>
    <name evidence="6" type="ORF">ACFQGP_13285</name>
</gene>
<dbReference type="RefSeq" id="WP_125552925.1">
    <property type="nucleotide sequence ID" value="NZ_JBHSSL010000112.1"/>
</dbReference>
<protein>
    <recommendedName>
        <fullName evidence="3 5">GTP cyclohydrolase 1 type 2 homolog</fullName>
    </recommendedName>
</protein>
<sequence>MVKVKDFIQRFEQFAPRYLAEQGDPVGMQIGSTQQTIHRVLVTLDVRPEVVKEAIAKKVDFIFTHHPVVFHPAKNLVTDDPQNAMYAELLRHHIAVYAAHTNLDSANGGMNDWLAEQLQLQNIQVLQPSYRRRIKKLATYVPEANAAAMRQALAAAGAGQLGDYSAASFSYAGTGRFTPDNGAQPFIGQVGRAEAVAETKVEVVFPEDLTNPVLAAMFSTHPYEEPAYDLFTLDNATGEQFGIGRVGEPSKTMTIRQFAEFTRTVFAVNGLRLVTHNPDDLVKRVAVIGGDGGKFYPAVLQQQANVFVTGDVYYHTAHDMLAAGLSAVDPGHHIESIVKTKAIPLFEQWAQALAWTDVTFMASTLSTDPFTFISSTND</sequence>
<evidence type="ECO:0000313" key="6">
    <source>
        <dbReference type="EMBL" id="MFC6171527.1"/>
    </source>
</evidence>
<dbReference type="Gene3D" id="3.40.1390.30">
    <property type="entry name" value="NIF3 (NGG1p interacting factor 3)-like"/>
    <property type="match status" value="1"/>
</dbReference>
<evidence type="ECO:0000256" key="5">
    <source>
        <dbReference type="PIRNR" id="PIRNR037489"/>
    </source>
</evidence>
<name>A0ABW1RGA5_9LACO</name>
<dbReference type="PIRSF" id="PIRSF037489">
    <property type="entry name" value="UCP037489_NIF3_YqfO"/>
    <property type="match status" value="1"/>
</dbReference>
<dbReference type="InterPro" id="IPR002678">
    <property type="entry name" value="DUF34/NIF3"/>
</dbReference>
<dbReference type="Gene3D" id="3.30.70.120">
    <property type="match status" value="1"/>
</dbReference>
<comment type="similarity">
    <text evidence="1 5">Belongs to the GTP cyclohydrolase I type 2/NIF3 family.</text>
</comment>
<dbReference type="InterPro" id="IPR017221">
    <property type="entry name" value="DUF34/NIF3_bac"/>
</dbReference>
<dbReference type="EMBL" id="JBHSSL010000112">
    <property type="protein sequence ID" value="MFC6171527.1"/>
    <property type="molecule type" value="Genomic_DNA"/>
</dbReference>
<dbReference type="SUPFAM" id="SSF102705">
    <property type="entry name" value="NIF3 (NGG1p interacting factor 3)-like"/>
    <property type="match status" value="1"/>
</dbReference>
<proteinExistence type="inferred from homology"/>
<dbReference type="InterPro" id="IPR036069">
    <property type="entry name" value="DUF34/NIF3_sf"/>
</dbReference>
<evidence type="ECO:0000256" key="4">
    <source>
        <dbReference type="ARBA" id="ARBA00022723"/>
    </source>
</evidence>
<reference evidence="7" key="1">
    <citation type="journal article" date="2019" name="Int. J. Syst. Evol. Microbiol.">
        <title>The Global Catalogue of Microorganisms (GCM) 10K type strain sequencing project: providing services to taxonomists for standard genome sequencing and annotation.</title>
        <authorList>
            <consortium name="The Broad Institute Genomics Platform"/>
            <consortium name="The Broad Institute Genome Sequencing Center for Infectious Disease"/>
            <person name="Wu L."/>
            <person name="Ma J."/>
        </authorList>
    </citation>
    <scope>NUCLEOTIDE SEQUENCE [LARGE SCALE GENOMIC DNA]</scope>
    <source>
        <strain evidence="7">CCM 8904</strain>
    </source>
</reference>
<accession>A0ABW1RGA5</accession>
<comment type="subunit">
    <text evidence="2">Homohexamer.</text>
</comment>
<dbReference type="Pfam" id="PF01784">
    <property type="entry name" value="DUF34_NIF3"/>
    <property type="match status" value="1"/>
</dbReference>
<dbReference type="Proteomes" id="UP001596289">
    <property type="component" value="Unassembled WGS sequence"/>
</dbReference>
<organism evidence="6 7">
    <name type="scientific">Loigolactobacillus jiayinensis</name>
    <dbReference type="NCBI Taxonomy" id="2486016"/>
    <lineage>
        <taxon>Bacteria</taxon>
        <taxon>Bacillati</taxon>
        <taxon>Bacillota</taxon>
        <taxon>Bacilli</taxon>
        <taxon>Lactobacillales</taxon>
        <taxon>Lactobacillaceae</taxon>
        <taxon>Loigolactobacillus</taxon>
    </lineage>
</organism>
<comment type="caution">
    <text evidence="6">The sequence shown here is derived from an EMBL/GenBank/DDBJ whole genome shotgun (WGS) entry which is preliminary data.</text>
</comment>
<evidence type="ECO:0000256" key="2">
    <source>
        <dbReference type="ARBA" id="ARBA00011643"/>
    </source>
</evidence>
<evidence type="ECO:0000256" key="1">
    <source>
        <dbReference type="ARBA" id="ARBA00006964"/>
    </source>
</evidence>
<dbReference type="InterPro" id="IPR015867">
    <property type="entry name" value="N-reg_PII/ATP_PRibTrfase_C"/>
</dbReference>
<evidence type="ECO:0000313" key="7">
    <source>
        <dbReference type="Proteomes" id="UP001596289"/>
    </source>
</evidence>
<dbReference type="PANTHER" id="PTHR13799">
    <property type="entry name" value="NGG1 INTERACTING FACTOR 3"/>
    <property type="match status" value="1"/>
</dbReference>
<dbReference type="PANTHER" id="PTHR13799:SF14">
    <property type="entry name" value="GTP CYCLOHYDROLASE 1 TYPE 2 HOMOLOG"/>
    <property type="match status" value="1"/>
</dbReference>
<dbReference type="NCBIfam" id="TIGR00486">
    <property type="entry name" value="YbgI_SA1388"/>
    <property type="match status" value="1"/>
</dbReference>
<keyword evidence="4 5" id="KW-0479">Metal-binding</keyword>
<keyword evidence="7" id="KW-1185">Reference proteome</keyword>